<reference evidence="5" key="1">
    <citation type="submission" date="2015-02" db="EMBL/GenBank/DDBJ databases">
        <title>A transcriptome of Wollemia nobilis - a relic of Gondwana.</title>
        <authorList>
            <person name="Chia J.Y."/>
            <person name="Leong Y.S."/>
            <person name="Abdul Karim S."/>
            <person name="Wan Azmi N."/>
            <person name="Hercus R."/>
            <person name="Croft L."/>
        </authorList>
    </citation>
    <scope>NUCLEOTIDE SEQUENCE</scope>
    <source>
        <strain evidence="5">MaeBrown</strain>
        <tissue evidence="5">Leaf</tissue>
    </source>
</reference>
<dbReference type="InterPro" id="IPR042266">
    <property type="entry name" value="PPPDE_sf"/>
</dbReference>
<dbReference type="SMART" id="SM01179">
    <property type="entry name" value="DUF862"/>
    <property type="match status" value="1"/>
</dbReference>
<dbReference type="InterPro" id="IPR008580">
    <property type="entry name" value="PPPDE_dom"/>
</dbReference>
<evidence type="ECO:0000259" key="4">
    <source>
        <dbReference type="PROSITE" id="PS51858"/>
    </source>
</evidence>
<protein>
    <submittedName>
        <fullName evidence="5">TSA: Wollemia nobilis Ref_Wollemi_Transcript_11986_1717 transcribed RNA sequence</fullName>
    </submittedName>
</protein>
<evidence type="ECO:0000256" key="2">
    <source>
        <dbReference type="ARBA" id="ARBA00022670"/>
    </source>
</evidence>
<dbReference type="PANTHER" id="PTHR12378">
    <property type="entry name" value="DESUMOYLATING ISOPEPTIDASE"/>
    <property type="match status" value="1"/>
</dbReference>
<comment type="similarity">
    <text evidence="1">Belongs to the DeSI family.</text>
</comment>
<accession>A0A0C9RUX5</accession>
<dbReference type="GO" id="GO:0016579">
    <property type="term" value="P:protein deubiquitination"/>
    <property type="evidence" value="ECO:0007669"/>
    <property type="project" value="TreeGrafter"/>
</dbReference>
<dbReference type="GO" id="GO:0101005">
    <property type="term" value="F:deubiquitinase activity"/>
    <property type="evidence" value="ECO:0007669"/>
    <property type="project" value="TreeGrafter"/>
</dbReference>
<dbReference type="PANTHER" id="PTHR12378:SF9">
    <property type="entry name" value="OS06G0107000 PROTEIN"/>
    <property type="match status" value="1"/>
</dbReference>
<evidence type="ECO:0000256" key="3">
    <source>
        <dbReference type="ARBA" id="ARBA00022801"/>
    </source>
</evidence>
<sequence length="249" mass="27110">MTEVVLHIYDVTNSASAKTNNVIVQLNKIMKDGIGIGGIFHSAVQIYGEEWSFGYCENGTGVFNCHPKQNPMYTYRESIVLGKTNLSATAVTHILTELSRDWPGYTYDLLSKNCNHFCDKFCEELDVQKLPAWVNRFANAGDAAVEVAESTAVRFRQAKADIVTASKVAYRFLTGGTSTPAAEDQVSVQGVRSANGGSGGFQVSWLKNITTFRSSGSSQDLSAADHIQDQRSKENAGLFVRGNSFADSV</sequence>
<organism evidence="5">
    <name type="scientific">Wollemia nobilis</name>
    <dbReference type="NCBI Taxonomy" id="56998"/>
    <lineage>
        <taxon>Eukaryota</taxon>
        <taxon>Viridiplantae</taxon>
        <taxon>Streptophyta</taxon>
        <taxon>Embryophyta</taxon>
        <taxon>Tracheophyta</taxon>
        <taxon>Spermatophyta</taxon>
        <taxon>Pinopsida</taxon>
        <taxon>Pinidae</taxon>
        <taxon>Conifers II</taxon>
        <taxon>Araucariales</taxon>
        <taxon>Araucariaceae</taxon>
        <taxon>Wollemia</taxon>
    </lineage>
</organism>
<dbReference type="EMBL" id="GCHU01011916">
    <property type="protein sequence ID" value="JAG87604.1"/>
    <property type="molecule type" value="Transcribed_RNA"/>
</dbReference>
<dbReference type="AlphaFoldDB" id="A0A0C9RUX5"/>
<feature type="domain" description="PPPDE" evidence="4">
    <location>
        <begin position="2"/>
        <end position="142"/>
    </location>
</feature>
<name>A0A0C9RUX5_9CONI</name>
<dbReference type="Pfam" id="PF05903">
    <property type="entry name" value="Peptidase_C97"/>
    <property type="match status" value="1"/>
</dbReference>
<keyword evidence="3" id="KW-0378">Hydrolase</keyword>
<evidence type="ECO:0000256" key="1">
    <source>
        <dbReference type="ARBA" id="ARBA00008140"/>
    </source>
</evidence>
<dbReference type="Gene3D" id="3.90.1720.30">
    <property type="entry name" value="PPPDE domains"/>
    <property type="match status" value="1"/>
</dbReference>
<keyword evidence="2" id="KW-0645">Protease</keyword>
<dbReference type="GO" id="GO:0006508">
    <property type="term" value="P:proteolysis"/>
    <property type="evidence" value="ECO:0007669"/>
    <property type="project" value="UniProtKB-KW"/>
</dbReference>
<dbReference type="PROSITE" id="PS51858">
    <property type="entry name" value="PPPDE"/>
    <property type="match status" value="1"/>
</dbReference>
<evidence type="ECO:0000313" key="5">
    <source>
        <dbReference type="EMBL" id="JAG87604.1"/>
    </source>
</evidence>
<proteinExistence type="inferred from homology"/>